<dbReference type="PROSITE" id="PS50977">
    <property type="entry name" value="HTH_TETR_2"/>
    <property type="match status" value="1"/>
</dbReference>
<proteinExistence type="predicted"/>
<sequence>MNARVEQKERSREAIMASAAALLRSRGITASSVHDVMKRAGLTVGGFYGHFDSKESLFTAAIRERASAAWDVMLGGAKTVDDVLKRYVSRAHRDHPEDGCLLPSTVPDASREDGATYREALAAEVQYFAKSLVALGAQRDEALGQVALMFGALALSRALKGTPLSDEVLVAARRFARNR</sequence>
<dbReference type="InterPro" id="IPR001647">
    <property type="entry name" value="HTH_TetR"/>
</dbReference>
<name>A0A2W5UI85_9BACT</name>
<feature type="DNA-binding region" description="H-T-H motif" evidence="4">
    <location>
        <begin position="32"/>
        <end position="51"/>
    </location>
</feature>
<reference evidence="6 7" key="1">
    <citation type="submission" date="2017-08" db="EMBL/GenBank/DDBJ databases">
        <title>Infants hospitalized years apart are colonized by the same room-sourced microbial strains.</title>
        <authorList>
            <person name="Brooks B."/>
            <person name="Olm M.R."/>
            <person name="Firek B.A."/>
            <person name="Baker R."/>
            <person name="Thomas B.C."/>
            <person name="Morowitz M.J."/>
            <person name="Banfield J.F."/>
        </authorList>
    </citation>
    <scope>NUCLEOTIDE SEQUENCE [LARGE SCALE GENOMIC DNA]</scope>
    <source>
        <strain evidence="6">S2_003_000_R2_14</strain>
    </source>
</reference>
<evidence type="ECO:0000256" key="2">
    <source>
        <dbReference type="ARBA" id="ARBA00023125"/>
    </source>
</evidence>
<evidence type="ECO:0000256" key="1">
    <source>
        <dbReference type="ARBA" id="ARBA00023015"/>
    </source>
</evidence>
<accession>A0A2W5UI85</accession>
<dbReference type="Proteomes" id="UP000249061">
    <property type="component" value="Unassembled WGS sequence"/>
</dbReference>
<evidence type="ECO:0000313" key="6">
    <source>
        <dbReference type="EMBL" id="PZR08678.1"/>
    </source>
</evidence>
<dbReference type="PANTHER" id="PTHR47506:SF7">
    <property type="entry name" value="TRANSCRIPTIONAL REGULATORY PROTEIN"/>
    <property type="match status" value="1"/>
</dbReference>
<dbReference type="PANTHER" id="PTHR47506">
    <property type="entry name" value="TRANSCRIPTIONAL REGULATORY PROTEIN"/>
    <property type="match status" value="1"/>
</dbReference>
<dbReference type="SUPFAM" id="SSF48498">
    <property type="entry name" value="Tetracyclin repressor-like, C-terminal domain"/>
    <property type="match status" value="1"/>
</dbReference>
<comment type="caution">
    <text evidence="6">The sequence shown here is derived from an EMBL/GenBank/DDBJ whole genome shotgun (WGS) entry which is preliminary data.</text>
</comment>
<dbReference type="Gene3D" id="1.10.357.10">
    <property type="entry name" value="Tetracycline Repressor, domain 2"/>
    <property type="match status" value="1"/>
</dbReference>
<evidence type="ECO:0000256" key="4">
    <source>
        <dbReference type="PROSITE-ProRule" id="PRU00335"/>
    </source>
</evidence>
<organism evidence="6 7">
    <name type="scientific">Archangium gephyra</name>
    <dbReference type="NCBI Taxonomy" id="48"/>
    <lineage>
        <taxon>Bacteria</taxon>
        <taxon>Pseudomonadati</taxon>
        <taxon>Myxococcota</taxon>
        <taxon>Myxococcia</taxon>
        <taxon>Myxococcales</taxon>
        <taxon>Cystobacterineae</taxon>
        <taxon>Archangiaceae</taxon>
        <taxon>Archangium</taxon>
    </lineage>
</organism>
<dbReference type="Pfam" id="PF00440">
    <property type="entry name" value="TetR_N"/>
    <property type="match status" value="1"/>
</dbReference>
<dbReference type="InterPro" id="IPR023772">
    <property type="entry name" value="DNA-bd_HTH_TetR-type_CS"/>
</dbReference>
<dbReference type="AlphaFoldDB" id="A0A2W5UI85"/>
<feature type="domain" description="HTH tetR-type" evidence="5">
    <location>
        <begin position="9"/>
        <end position="69"/>
    </location>
</feature>
<dbReference type="InterPro" id="IPR036271">
    <property type="entry name" value="Tet_transcr_reg_TetR-rel_C_sf"/>
</dbReference>
<dbReference type="GO" id="GO:0003677">
    <property type="term" value="F:DNA binding"/>
    <property type="evidence" value="ECO:0007669"/>
    <property type="project" value="UniProtKB-UniRule"/>
</dbReference>
<evidence type="ECO:0000313" key="7">
    <source>
        <dbReference type="Proteomes" id="UP000249061"/>
    </source>
</evidence>
<keyword evidence="2 4" id="KW-0238">DNA-binding</keyword>
<dbReference type="EMBL" id="QFQP01000024">
    <property type="protein sequence ID" value="PZR08678.1"/>
    <property type="molecule type" value="Genomic_DNA"/>
</dbReference>
<keyword evidence="3" id="KW-0804">Transcription</keyword>
<dbReference type="PROSITE" id="PS01081">
    <property type="entry name" value="HTH_TETR_1"/>
    <property type="match status" value="1"/>
</dbReference>
<gene>
    <name evidence="6" type="ORF">DI536_24580</name>
</gene>
<evidence type="ECO:0000259" key="5">
    <source>
        <dbReference type="PROSITE" id="PS50977"/>
    </source>
</evidence>
<keyword evidence="1" id="KW-0805">Transcription regulation</keyword>
<dbReference type="Gene3D" id="1.10.10.60">
    <property type="entry name" value="Homeodomain-like"/>
    <property type="match status" value="1"/>
</dbReference>
<dbReference type="SUPFAM" id="SSF46689">
    <property type="entry name" value="Homeodomain-like"/>
    <property type="match status" value="1"/>
</dbReference>
<dbReference type="InterPro" id="IPR009057">
    <property type="entry name" value="Homeodomain-like_sf"/>
</dbReference>
<dbReference type="PRINTS" id="PR00455">
    <property type="entry name" value="HTHTETR"/>
</dbReference>
<evidence type="ECO:0000256" key="3">
    <source>
        <dbReference type="ARBA" id="ARBA00023163"/>
    </source>
</evidence>
<protein>
    <submittedName>
        <fullName evidence="6">TetR/AcrR family transcriptional regulator</fullName>
    </submittedName>
</protein>